<dbReference type="InterPro" id="IPR043988">
    <property type="entry name" value="CCZ1/INTU_longin_2"/>
</dbReference>
<dbReference type="PANTHER" id="PTHR13056:SF0">
    <property type="entry name" value="VACUOLAR FUSION PROTEIN CCZ1 HOMOLOG-RELATED"/>
    <property type="match status" value="1"/>
</dbReference>
<evidence type="ECO:0000256" key="1">
    <source>
        <dbReference type="ARBA" id="ARBA00005352"/>
    </source>
</evidence>
<comment type="similarity">
    <text evidence="1">Belongs to the CCZ1 family.</text>
</comment>
<evidence type="ECO:0000313" key="6">
    <source>
        <dbReference type="Proteomes" id="UP000663879"/>
    </source>
</evidence>
<evidence type="ECO:0000313" key="5">
    <source>
        <dbReference type="EMBL" id="CAF0762218.1"/>
    </source>
</evidence>
<dbReference type="InterPro" id="IPR013176">
    <property type="entry name" value="Ccz1"/>
</dbReference>
<dbReference type="Proteomes" id="UP000663879">
    <property type="component" value="Unassembled WGS sequence"/>
</dbReference>
<accession>A0A813Q5D6</accession>
<feature type="domain" description="CCZ1/INTU/HPS4 third Longin" evidence="4">
    <location>
        <begin position="355"/>
        <end position="445"/>
    </location>
</feature>
<feature type="domain" description="CCZ1/INTU second Longin" evidence="3">
    <location>
        <begin position="201"/>
        <end position="330"/>
    </location>
</feature>
<dbReference type="AlphaFoldDB" id="A0A813Q5D6"/>
<sequence length="457" mass="53636">MRNELNPSQISLAYFLIFNSEYGLKEGKEAEKVFYYYPPDEKIEKQVRIAGFCAGMIRFTQTFKSRKPCEFVHTEKIRIIINQLDENFWIVMGLNVPISPNKVYESDLISDQIYMSILKQIYKSYKLFNGIIGDCLEQLGHIKLRENLKIFFDDYIENKLNVHDSDIMNTFNGLQFMSLDRNMYLKIQCLLNLLEEKVSLVEKVVVMHQDQVIWSGLEQEDVSSIYGYLKDLVIKNSSIISPNQSTLHAKFLVDDKIQKILTSTPSTSNQIPNDEIDQEYFEFKKIYFEKPKHEQYYLIPYNLAKLTFFIFIPANQTFKLSLLKEIDEVLAKPMISFLQEIAELQMKRNMNYQEEKEIKYIYFNRLNLAQKSTLNNSKDMPKHLMTLISQLSKDLEGCTPSGEIFVKSGKDYWIACKKSDLREVYVVVCQKNANLTLIDEEVKQLCNTDFTNIFFME</sequence>
<name>A0A813Q5D6_9BILA</name>
<proteinExistence type="inferred from homology"/>
<dbReference type="InterPro" id="IPR043989">
    <property type="entry name" value="CCZ1/INTU/HSP4_longin_3"/>
</dbReference>
<dbReference type="OrthoDB" id="240546at2759"/>
<keyword evidence="6" id="KW-1185">Reference proteome</keyword>
<dbReference type="GO" id="GO:0016192">
    <property type="term" value="P:vesicle-mediated transport"/>
    <property type="evidence" value="ECO:0007669"/>
    <property type="project" value="InterPro"/>
</dbReference>
<protein>
    <recommendedName>
        <fullName evidence="7">CCZ1/INTU/HSP4 first Longin domain-containing protein</fullName>
    </recommendedName>
</protein>
<feature type="domain" description="CCZ1/INTU/HSP4 first Longin" evidence="2">
    <location>
        <begin position="12"/>
        <end position="130"/>
    </location>
</feature>
<comment type="caution">
    <text evidence="5">The sequence shown here is derived from an EMBL/GenBank/DDBJ whole genome shotgun (WGS) entry which is preliminary data.</text>
</comment>
<dbReference type="Pfam" id="PF19032">
    <property type="entry name" value="Intu_longin_2"/>
    <property type="match status" value="1"/>
</dbReference>
<dbReference type="GO" id="GO:0035658">
    <property type="term" value="C:Mon1-Ccz1 complex"/>
    <property type="evidence" value="ECO:0007669"/>
    <property type="project" value="InterPro"/>
</dbReference>
<dbReference type="Pfam" id="PF19033">
    <property type="entry name" value="Intu_longin_3"/>
    <property type="match status" value="1"/>
</dbReference>
<dbReference type="InterPro" id="IPR043987">
    <property type="entry name" value="CCZ1/INTU/HSP4_longin_1"/>
</dbReference>
<gene>
    <name evidence="5" type="ORF">OXX778_LOCUS4495</name>
</gene>
<evidence type="ECO:0000259" key="3">
    <source>
        <dbReference type="Pfam" id="PF19032"/>
    </source>
</evidence>
<dbReference type="PANTHER" id="PTHR13056">
    <property type="entry name" value="VACUOLAR FUSION PROTEIN CCZ1 HOMOLOG-RELATED"/>
    <property type="match status" value="1"/>
</dbReference>
<evidence type="ECO:0000259" key="4">
    <source>
        <dbReference type="Pfam" id="PF19033"/>
    </source>
</evidence>
<evidence type="ECO:0000259" key="2">
    <source>
        <dbReference type="Pfam" id="PF19031"/>
    </source>
</evidence>
<dbReference type="Pfam" id="PF19031">
    <property type="entry name" value="Intu_longin_1"/>
    <property type="match status" value="1"/>
</dbReference>
<dbReference type="EMBL" id="CAJNOC010000443">
    <property type="protein sequence ID" value="CAF0762218.1"/>
    <property type="molecule type" value="Genomic_DNA"/>
</dbReference>
<evidence type="ECO:0008006" key="7">
    <source>
        <dbReference type="Google" id="ProtNLM"/>
    </source>
</evidence>
<reference evidence="5" key="1">
    <citation type="submission" date="2021-02" db="EMBL/GenBank/DDBJ databases">
        <authorList>
            <person name="Nowell W R."/>
        </authorList>
    </citation>
    <scope>NUCLEOTIDE SEQUENCE</scope>
    <source>
        <strain evidence="5">Ploen Becks lab</strain>
    </source>
</reference>
<organism evidence="5 6">
    <name type="scientific">Brachionus calyciflorus</name>
    <dbReference type="NCBI Taxonomy" id="104777"/>
    <lineage>
        <taxon>Eukaryota</taxon>
        <taxon>Metazoa</taxon>
        <taxon>Spiralia</taxon>
        <taxon>Gnathifera</taxon>
        <taxon>Rotifera</taxon>
        <taxon>Eurotatoria</taxon>
        <taxon>Monogononta</taxon>
        <taxon>Pseudotrocha</taxon>
        <taxon>Ploima</taxon>
        <taxon>Brachionidae</taxon>
        <taxon>Brachionus</taxon>
    </lineage>
</organism>